<sequence>MKNLFILFLLMFYSCSFSQGIVVDTTTLSIPQLIQDELMQNSCSTLTNFLFSSHKGIGKFINTNANFPISNGIIIRNGIAKYTEGNYTGIDESSQLTTLGDIDIQYISDKNGQIAPISDVAFIQFDFTPSSSNFSFDFIFASNEYGQYQCGFSDVFTFLLTDLTSGNTTNLGVIPETTIPVSVKNIRNNAYNPSCLSANSNLFSRYNVANPTASAINMRGETALLKASSTVVPNRTYRMKLAIGDYYDSNLDSAVFIKGGSFTTTTHLGPDQMICEGETILLDSGLGSAYNFSWTLNGVNIPSATGPNLKATQKGTYGITATLPASGCTIIDEITLSDFKIKNPTNLHTCYSSLPYHQYDLTQNNIVSLGLNPTDFTLMYFASLVDANANEPVIPASQIPSYSSLVNKSIYVKVVHNSNRNAICNKILSFDLLMNEPIKATTPPDMNLCSNDSAMILTDLTVQNATILNGQNAAGYAISYFTSQTDAENNINPILNPNAFKTTILNSPQTIWVRMVNVSQSTCFDIINFNLIVSLLPPIDSIPDVTECSSYILPPITNGNYYTGPNKTGLLLHAGDVIHNSGTYYIFNGPITPDGCTNQNSFAVTFIKEISFPTTSCGQYTVLAPAFGNFFTGPSGRGTLIAAETIFTTNQTIYYYAAINGIVCRDEALVITIFPLPPVDNPSNIITCNSYQLPSLTNGNYYTGSDGTGTPLKEGTVLTTSQNVYVFINDGRCTNQNMFRVNIIDTSIYQPISSCGSYTLPNVPFGNYYNQPLGAGDIIPAKTTITSSQTVYYYAKTSTTPNCTNNLNYQITIKPLPTISNLSDEIRCKKDYFILPHLSKGNYYDQPNGLGKSLKEGDPILLSGTYYIHDVNDFGCPIEDSFTITYRNSPPVESFTDVFTCTGFKLPPLLNGKYYTASGGPNGSGTVIKTGTIITASQTIYIYNQWDDFSTCGDETFFGVDAKGLEVGTFEDVTSCDSYTLPVLAVGNYYSQPNGQGAIILAGSTLTTSQTIYVHASIGTRLSCSDDTDFTVTISTTPILTKQKDIEACDSYTLPPLVLGNYFSGSNGTGTRYVAGQKIIKSQLMYIYASSKSNASCSTEEKFNITIYPLKDLKIDGGVICVDFSTGALLNPFEITTGLNPEIFTAEWSLNGVLMGTGVNYSATEEGNYLVTILKKTNDIGNDCNYKPTTVLVEKSSLPIANAEVTAPFEDSIDIIITITNGFGSYEYQLENGSFQTDNVFHDVPSGVHNITINDTKGNCGTITLSAKVLKYPKYFTPNADGNNDFWNIWDITNQPDAVIYLYDRYGKLIKQFSPASSGWDGTDNGHPLPASDYWFQVFYKYHGVDQEFKAHFSMKR</sequence>
<accession>A0A1M7PGD9</accession>
<feature type="chain" id="PRO_5013337241" evidence="1">
    <location>
        <begin position="19"/>
        <end position="1357"/>
    </location>
</feature>
<proteinExistence type="predicted"/>
<dbReference type="InterPro" id="IPR049804">
    <property type="entry name" value="Choice_anch_L"/>
</dbReference>
<evidence type="ECO:0000313" key="3">
    <source>
        <dbReference type="Proteomes" id="UP000184092"/>
    </source>
</evidence>
<feature type="signal peptide" evidence="1">
    <location>
        <begin position="1"/>
        <end position="18"/>
    </location>
</feature>
<evidence type="ECO:0000256" key="1">
    <source>
        <dbReference type="SAM" id="SignalP"/>
    </source>
</evidence>
<dbReference type="InterPro" id="IPR026341">
    <property type="entry name" value="T9SS_type_B"/>
</dbReference>
<dbReference type="STRING" id="178356.SAMN05216269_11727"/>
<dbReference type="NCBIfam" id="TIGR04131">
    <property type="entry name" value="Bac_Flav_CTERM"/>
    <property type="match status" value="1"/>
</dbReference>
<reference evidence="3" key="1">
    <citation type="submission" date="2016-11" db="EMBL/GenBank/DDBJ databases">
        <authorList>
            <person name="Varghese N."/>
            <person name="Submissions S."/>
        </authorList>
    </citation>
    <scope>NUCLEOTIDE SEQUENCE [LARGE SCALE GENOMIC DNA]</scope>
    <source>
        <strain evidence="3">CGMCC 1.2749</strain>
    </source>
</reference>
<evidence type="ECO:0000313" key="2">
    <source>
        <dbReference type="EMBL" id="SHN16120.1"/>
    </source>
</evidence>
<dbReference type="Proteomes" id="UP000184092">
    <property type="component" value="Unassembled WGS sequence"/>
</dbReference>
<dbReference type="Pfam" id="PF13585">
    <property type="entry name" value="CHU_C"/>
    <property type="match status" value="1"/>
</dbReference>
<protein>
    <submittedName>
        <fullName evidence="2">Gliding motility-associated C-terminal domain-containing protein</fullName>
    </submittedName>
</protein>
<dbReference type="NCBIfam" id="NF038133">
    <property type="entry name" value="choice_anch_L"/>
    <property type="match status" value="1"/>
</dbReference>
<gene>
    <name evidence="2" type="ORF">SAMN05216269_11727</name>
</gene>
<organism evidence="2 3">
    <name type="scientific">Flavobacterium xinjiangense</name>
    <dbReference type="NCBI Taxonomy" id="178356"/>
    <lineage>
        <taxon>Bacteria</taxon>
        <taxon>Pseudomonadati</taxon>
        <taxon>Bacteroidota</taxon>
        <taxon>Flavobacteriia</taxon>
        <taxon>Flavobacteriales</taxon>
        <taxon>Flavobacteriaceae</taxon>
        <taxon>Flavobacterium</taxon>
    </lineage>
</organism>
<keyword evidence="1" id="KW-0732">Signal</keyword>
<name>A0A1M7PGD9_9FLAO</name>
<dbReference type="PROSITE" id="PS51257">
    <property type="entry name" value="PROKAR_LIPOPROTEIN"/>
    <property type="match status" value="1"/>
</dbReference>
<dbReference type="OrthoDB" id="9765926at2"/>
<dbReference type="RefSeq" id="WP_084538377.1">
    <property type="nucleotide sequence ID" value="NZ_FRCL01000017.1"/>
</dbReference>
<dbReference type="EMBL" id="FRCL01000017">
    <property type="protein sequence ID" value="SHN16120.1"/>
    <property type="molecule type" value="Genomic_DNA"/>
</dbReference>
<keyword evidence="3" id="KW-1185">Reference proteome</keyword>